<dbReference type="OrthoDB" id="3763456at2759"/>
<sequence length="208" mass="23375">MATYSGTVVPRDGHDHNLADTLYGLLPSRALDMSSADIRADAVSTKRFHDAKSAAASKRKGTSDVDDSLRIGSLLRHQTGIKRSRLPSQKQAQMELHQSTCLNLSNIDNNESDLWILPDFDEWELPDAEASQNASTKRNSDWAPLLERAANSNRERLRRRLEGDGWDFVGGKYGEEGQGTRIYVAQKSFTRKNRYTWRGFGVQKSGVY</sequence>
<dbReference type="AlphaFoldDB" id="A0A6A5YTK9"/>
<accession>A0A6A5YTK9</accession>
<keyword evidence="2" id="KW-1185">Reference proteome</keyword>
<dbReference type="Proteomes" id="UP000799770">
    <property type="component" value="Unassembled WGS sequence"/>
</dbReference>
<evidence type="ECO:0000313" key="2">
    <source>
        <dbReference type="Proteomes" id="UP000799770"/>
    </source>
</evidence>
<name>A0A6A5YTK9_9PLEO</name>
<proteinExistence type="predicted"/>
<protein>
    <submittedName>
        <fullName evidence="1">Uncharacterized protein</fullName>
    </submittedName>
</protein>
<reference evidence="1" key="1">
    <citation type="journal article" date="2020" name="Stud. Mycol.">
        <title>101 Dothideomycetes genomes: a test case for predicting lifestyles and emergence of pathogens.</title>
        <authorList>
            <person name="Haridas S."/>
            <person name="Albert R."/>
            <person name="Binder M."/>
            <person name="Bloem J."/>
            <person name="Labutti K."/>
            <person name="Salamov A."/>
            <person name="Andreopoulos B."/>
            <person name="Baker S."/>
            <person name="Barry K."/>
            <person name="Bills G."/>
            <person name="Bluhm B."/>
            <person name="Cannon C."/>
            <person name="Castanera R."/>
            <person name="Culley D."/>
            <person name="Daum C."/>
            <person name="Ezra D."/>
            <person name="Gonzalez J."/>
            <person name="Henrissat B."/>
            <person name="Kuo A."/>
            <person name="Liang C."/>
            <person name="Lipzen A."/>
            <person name="Lutzoni F."/>
            <person name="Magnuson J."/>
            <person name="Mondo S."/>
            <person name="Nolan M."/>
            <person name="Ohm R."/>
            <person name="Pangilinan J."/>
            <person name="Park H.-J."/>
            <person name="Ramirez L."/>
            <person name="Alfaro M."/>
            <person name="Sun H."/>
            <person name="Tritt A."/>
            <person name="Yoshinaga Y."/>
            <person name="Zwiers L.-H."/>
            <person name="Turgeon B."/>
            <person name="Goodwin S."/>
            <person name="Spatafora J."/>
            <person name="Crous P."/>
            <person name="Grigoriev I."/>
        </authorList>
    </citation>
    <scope>NUCLEOTIDE SEQUENCE</scope>
    <source>
        <strain evidence="1">CBS 627.86</strain>
    </source>
</reference>
<gene>
    <name evidence="1" type="ORF">BDV96DRAFT_202495</name>
</gene>
<dbReference type="EMBL" id="ML977338">
    <property type="protein sequence ID" value="KAF2110472.1"/>
    <property type="molecule type" value="Genomic_DNA"/>
</dbReference>
<evidence type="ECO:0000313" key="1">
    <source>
        <dbReference type="EMBL" id="KAF2110472.1"/>
    </source>
</evidence>
<organism evidence="1 2">
    <name type="scientific">Lophiotrema nucula</name>
    <dbReference type="NCBI Taxonomy" id="690887"/>
    <lineage>
        <taxon>Eukaryota</taxon>
        <taxon>Fungi</taxon>
        <taxon>Dikarya</taxon>
        <taxon>Ascomycota</taxon>
        <taxon>Pezizomycotina</taxon>
        <taxon>Dothideomycetes</taxon>
        <taxon>Pleosporomycetidae</taxon>
        <taxon>Pleosporales</taxon>
        <taxon>Lophiotremataceae</taxon>
        <taxon>Lophiotrema</taxon>
    </lineage>
</organism>